<evidence type="ECO:0000313" key="2">
    <source>
        <dbReference type="EMBL" id="KJL29695.1"/>
    </source>
</evidence>
<sequence length="211" mass="21524">MSTITQDRQSAVRRNKTLLGSVVAGIAAVALSIGAPVAANAATVVTGAQTGEWDLIAVSKTPLEVVNFDHSGAGSYKDVDAPAGWFAVGSGKVIDGDDATSITPVGGGGIRIDDAFASPTVNRTYTVQLTGVPAGTNVKITDPTNPSTVYFDTSVGDNTESFVLPAGATADFHEHFTWTFTTSASQAQIGVKVTGSGLGAGGKTNNILFKF</sequence>
<evidence type="ECO:0000313" key="3">
    <source>
        <dbReference type="Proteomes" id="UP000033448"/>
    </source>
</evidence>
<evidence type="ECO:0000256" key="1">
    <source>
        <dbReference type="SAM" id="SignalP"/>
    </source>
</evidence>
<dbReference type="AlphaFoldDB" id="A0A0F0LBP3"/>
<organism evidence="2 3">
    <name type="scientific">Microbacterium azadirachtae</name>
    <dbReference type="NCBI Taxonomy" id="582680"/>
    <lineage>
        <taxon>Bacteria</taxon>
        <taxon>Bacillati</taxon>
        <taxon>Actinomycetota</taxon>
        <taxon>Actinomycetes</taxon>
        <taxon>Micrococcales</taxon>
        <taxon>Microbacteriaceae</taxon>
        <taxon>Microbacterium</taxon>
    </lineage>
</organism>
<dbReference type="EMBL" id="JYIT01000047">
    <property type="protein sequence ID" value="KJL29695.1"/>
    <property type="molecule type" value="Genomic_DNA"/>
</dbReference>
<proteinExistence type="predicted"/>
<dbReference type="PATRIC" id="fig|582680.7.peg.340"/>
<feature type="signal peptide" evidence="1">
    <location>
        <begin position="1"/>
        <end position="41"/>
    </location>
</feature>
<gene>
    <name evidence="2" type="ORF">RL72_00325</name>
</gene>
<keyword evidence="1" id="KW-0732">Signal</keyword>
<comment type="caution">
    <text evidence="2">The sequence shown here is derived from an EMBL/GenBank/DDBJ whole genome shotgun (WGS) entry which is preliminary data.</text>
</comment>
<dbReference type="RefSeq" id="WP_045249069.1">
    <property type="nucleotide sequence ID" value="NZ_JYIT01000047.1"/>
</dbReference>
<name>A0A0F0LBP3_9MICO</name>
<keyword evidence="3" id="KW-1185">Reference proteome</keyword>
<dbReference type="Proteomes" id="UP000033448">
    <property type="component" value="Unassembled WGS sequence"/>
</dbReference>
<protein>
    <submittedName>
        <fullName evidence="2">Uncharacterized protein</fullName>
    </submittedName>
</protein>
<reference evidence="2 3" key="1">
    <citation type="submission" date="2015-02" db="EMBL/GenBank/DDBJ databases">
        <title>Draft genome sequences of ten Microbacterium spp. with emphasis on heavy metal contaminated environments.</title>
        <authorList>
            <person name="Corretto E."/>
        </authorList>
    </citation>
    <scope>NUCLEOTIDE SEQUENCE [LARGE SCALE GENOMIC DNA]</scope>
    <source>
        <strain evidence="2 3">DSM 23848</strain>
    </source>
</reference>
<accession>A0A0F0LBP3</accession>
<feature type="chain" id="PRO_5002445133" evidence="1">
    <location>
        <begin position="42"/>
        <end position="211"/>
    </location>
</feature>
<dbReference type="OrthoDB" id="10013503at2"/>